<keyword evidence="4" id="KW-1185">Reference proteome</keyword>
<dbReference type="GO" id="GO:0005874">
    <property type="term" value="C:microtubule"/>
    <property type="evidence" value="ECO:0007669"/>
    <property type="project" value="UniProtKB-KW"/>
</dbReference>
<dbReference type="AlphaFoldDB" id="A0A430QA29"/>
<dbReference type="Proteomes" id="UP000290809">
    <property type="component" value="Unassembled WGS sequence"/>
</dbReference>
<protein>
    <recommendedName>
        <fullName evidence="1">Microtubule-associated protein</fullName>
    </recommendedName>
</protein>
<dbReference type="EMBL" id="QMKO01002146">
    <property type="protein sequence ID" value="RTG84578.1"/>
    <property type="molecule type" value="Genomic_DNA"/>
</dbReference>
<dbReference type="PROSITE" id="PS51491">
    <property type="entry name" value="TAU_MAP_2"/>
    <property type="match status" value="1"/>
</dbReference>
<name>A0A430QA29_SCHBO</name>
<accession>A0A430QA29</accession>
<sequence length="97" mass="10923">IPVEKLDFKEKASPKVGSLANVKHNPAGGDVKVVFSFFSYFYSKIFNEHLPWLKYNKPNLPDSEKDRINKRSNNHSLNGTNINDLMNTSMLSGSTGH</sequence>
<keyword evidence="1" id="KW-0963">Cytoplasm</keyword>
<proteinExistence type="predicted"/>
<comment type="subcellular location">
    <subcellularLocation>
        <location evidence="1">Cytoplasm</location>
        <location evidence="1">Cytoskeleton</location>
    </subcellularLocation>
</comment>
<evidence type="ECO:0000256" key="1">
    <source>
        <dbReference type="RuleBase" id="RU000686"/>
    </source>
</evidence>
<reference evidence="3 4" key="1">
    <citation type="journal article" date="2019" name="PLoS Pathog.">
        <title>Genome sequence of the bovine parasite Schistosoma bovis Tanzania.</title>
        <authorList>
            <person name="Oey H."/>
            <person name="Zakrzewski M."/>
            <person name="Gobert G."/>
            <person name="Gravermann K."/>
            <person name="Stoye J."/>
            <person name="Jones M."/>
            <person name="Mcmanus D."/>
            <person name="Krause L."/>
        </authorList>
    </citation>
    <scope>NUCLEOTIDE SEQUENCE [LARGE SCALE GENOMIC DNA]</scope>
    <source>
        <strain evidence="3 4">TAN1997</strain>
    </source>
</reference>
<dbReference type="Pfam" id="PF00418">
    <property type="entry name" value="Tubulin-binding"/>
    <property type="match status" value="1"/>
</dbReference>
<gene>
    <name evidence="3" type="ORF">DC041_0000109</name>
</gene>
<organism evidence="3 4">
    <name type="scientific">Schistosoma bovis</name>
    <name type="common">Blood fluke</name>
    <dbReference type="NCBI Taxonomy" id="6184"/>
    <lineage>
        <taxon>Eukaryota</taxon>
        <taxon>Metazoa</taxon>
        <taxon>Spiralia</taxon>
        <taxon>Lophotrochozoa</taxon>
        <taxon>Platyhelminthes</taxon>
        <taxon>Trematoda</taxon>
        <taxon>Digenea</taxon>
        <taxon>Strigeidida</taxon>
        <taxon>Schistosomatoidea</taxon>
        <taxon>Schistosomatidae</taxon>
        <taxon>Schistosoma</taxon>
    </lineage>
</organism>
<evidence type="ECO:0000313" key="3">
    <source>
        <dbReference type="EMBL" id="RTG84578.1"/>
    </source>
</evidence>
<feature type="non-terminal residue" evidence="3">
    <location>
        <position position="1"/>
    </location>
</feature>
<feature type="compositionally biased region" description="Polar residues" evidence="2">
    <location>
        <begin position="74"/>
        <end position="97"/>
    </location>
</feature>
<dbReference type="GO" id="GO:0015631">
    <property type="term" value="F:tubulin binding"/>
    <property type="evidence" value="ECO:0007669"/>
    <property type="project" value="InterPro"/>
</dbReference>
<dbReference type="InterPro" id="IPR001084">
    <property type="entry name" value="MAP_tubulin-bd_rpt"/>
</dbReference>
<keyword evidence="1" id="KW-0206">Cytoskeleton</keyword>
<dbReference type="PROSITE" id="PS00229">
    <property type="entry name" value="TAU_MAP_1"/>
    <property type="match status" value="1"/>
</dbReference>
<keyword evidence="1" id="KW-0493">Microtubule</keyword>
<evidence type="ECO:0000256" key="2">
    <source>
        <dbReference type="SAM" id="MobiDB-lite"/>
    </source>
</evidence>
<comment type="caution">
    <text evidence="3">The sequence shown here is derived from an EMBL/GenBank/DDBJ whole genome shotgun (WGS) entry which is preliminary data.</text>
</comment>
<evidence type="ECO:0000313" key="4">
    <source>
        <dbReference type="Proteomes" id="UP000290809"/>
    </source>
</evidence>
<dbReference type="STRING" id="6184.A0A430QA29"/>
<feature type="region of interest" description="Disordered" evidence="2">
    <location>
        <begin position="61"/>
        <end position="97"/>
    </location>
</feature>